<dbReference type="OrthoDB" id="2958217at2759"/>
<sequence>MEKPEHPPGPWYLPNQEIAINRFSEGFCETCRQFDFEWLLSNDLTLSRSNGERYATLEKSNLCLPLGTVTTILKTATKCLFCDLVIRSFRSAFAVEPLFHGAEDAVSDINSRVRSRQEHGRFGNFRIESDPEDPRTIVMVTQNRTPSLDEIDPTEAWLELDNRPITWAAFVIPGAPYDIRVWLCTAFNGRPVKNLVFHRMVSSPGELQGCLMSSQVDFQVLREWFSLSILQGLEHTNCLPEEIRKHFRLIDVLEERLVPMETPCRYAALSYVWGIDDGVDWLQNKTSNRKKLHKPGSISANDIQVQTTLRDAMTLVRNTGLRYLWIDRLCITQDDKPSRTPQLKHMDSIYKSAAFTIIAASESDATTGLPGITLQRPNCQCLASIRGISIGSRPPRSDITTLPWSHRGWTFQENLMSLRKLVFTANQVYLEDLTGYYEEDIFELPTEVINRLYLKALAFKGNGVGAMDFYQSMDRYCDIARDYTTRSLTKNCDILDAFAGISTALGGEFRCEFLFGLPTSRLNYYLLWTPKSSVERRLSNNPREITFPTWSWAGWEGSGVEYELLDSHYYDRIEFLGQGTADSTDYESKGRSRNKHLRIPFLSKSTRKGHFHQSHVLRLSVVSASFMLRAKRVRLRDFGAAKREYNRLRLYALEDDAEDFAGAVCIHDPSVDPEYTWDQLLGPFELITVTRSGNDDPNNPPPFDDSDMIAAALQPSSKPLERGIRKEHHAWLREMSGPFPNIRTEDPYFFTSPFSRKRFYESGKAWDIYNVLVVQRRGDSYYRIGIGRCFAEAFWRNEAVRKEISLS</sequence>
<feature type="domain" description="Heterokaryon incompatibility" evidence="1">
    <location>
        <begin position="266"/>
        <end position="413"/>
    </location>
</feature>
<dbReference type="EMBL" id="FJOG01000003">
    <property type="protein sequence ID" value="CZR52721.1"/>
    <property type="molecule type" value="Genomic_DNA"/>
</dbReference>
<dbReference type="Pfam" id="PF06985">
    <property type="entry name" value="HET"/>
    <property type="match status" value="1"/>
</dbReference>
<organism evidence="2 3">
    <name type="scientific">Phialocephala subalpina</name>
    <dbReference type="NCBI Taxonomy" id="576137"/>
    <lineage>
        <taxon>Eukaryota</taxon>
        <taxon>Fungi</taxon>
        <taxon>Dikarya</taxon>
        <taxon>Ascomycota</taxon>
        <taxon>Pezizomycotina</taxon>
        <taxon>Leotiomycetes</taxon>
        <taxon>Helotiales</taxon>
        <taxon>Mollisiaceae</taxon>
        <taxon>Phialocephala</taxon>
        <taxon>Phialocephala fortinii species complex</taxon>
    </lineage>
</organism>
<reference evidence="2 3" key="1">
    <citation type="submission" date="2016-03" db="EMBL/GenBank/DDBJ databases">
        <authorList>
            <person name="Ploux O."/>
        </authorList>
    </citation>
    <scope>NUCLEOTIDE SEQUENCE [LARGE SCALE GENOMIC DNA]</scope>
    <source>
        <strain evidence="2 3">UAMH 11012</strain>
    </source>
</reference>
<name>A0A1L7WIX4_9HELO</name>
<protein>
    <recommendedName>
        <fullName evidence="1">Heterokaryon incompatibility domain-containing protein</fullName>
    </recommendedName>
</protein>
<evidence type="ECO:0000259" key="1">
    <source>
        <dbReference type="Pfam" id="PF06985"/>
    </source>
</evidence>
<accession>A0A1L7WIX4</accession>
<dbReference type="AlphaFoldDB" id="A0A1L7WIX4"/>
<dbReference type="PANTHER" id="PTHR33112:SF16">
    <property type="entry name" value="HETEROKARYON INCOMPATIBILITY DOMAIN-CONTAINING PROTEIN"/>
    <property type="match status" value="1"/>
</dbReference>
<proteinExistence type="predicted"/>
<evidence type="ECO:0000313" key="3">
    <source>
        <dbReference type="Proteomes" id="UP000184330"/>
    </source>
</evidence>
<dbReference type="PANTHER" id="PTHR33112">
    <property type="entry name" value="DOMAIN PROTEIN, PUTATIVE-RELATED"/>
    <property type="match status" value="1"/>
</dbReference>
<dbReference type="Proteomes" id="UP000184330">
    <property type="component" value="Unassembled WGS sequence"/>
</dbReference>
<dbReference type="STRING" id="576137.A0A1L7WIX4"/>
<keyword evidence="3" id="KW-1185">Reference proteome</keyword>
<evidence type="ECO:0000313" key="2">
    <source>
        <dbReference type="EMBL" id="CZR52721.1"/>
    </source>
</evidence>
<dbReference type="InterPro" id="IPR010730">
    <property type="entry name" value="HET"/>
</dbReference>
<gene>
    <name evidence="2" type="ORF">PAC_02598</name>
</gene>